<comment type="caution">
    <text evidence="8">The sequence shown here is derived from an EMBL/GenBank/DDBJ whole genome shotgun (WGS) entry which is preliminary data.</text>
</comment>
<dbReference type="Pfam" id="PF13715">
    <property type="entry name" value="CarbopepD_reg_2"/>
    <property type="match status" value="1"/>
</dbReference>
<keyword evidence="2 4" id="KW-0472">Membrane</keyword>
<keyword evidence="8" id="KW-0675">Receptor</keyword>
<evidence type="ECO:0000256" key="5">
    <source>
        <dbReference type="SAM" id="SignalP"/>
    </source>
</evidence>
<evidence type="ECO:0000313" key="11">
    <source>
        <dbReference type="Proteomes" id="UP001208692"/>
    </source>
</evidence>
<evidence type="ECO:0000259" key="6">
    <source>
        <dbReference type="Pfam" id="PF00593"/>
    </source>
</evidence>
<keyword evidence="3" id="KW-0998">Cell outer membrane</keyword>
<dbReference type="GO" id="GO:0009279">
    <property type="term" value="C:cell outer membrane"/>
    <property type="evidence" value="ECO:0007669"/>
    <property type="project" value="UniProtKB-SubCell"/>
</dbReference>
<keyword evidence="4" id="KW-0798">TonB box</keyword>
<sequence>MKKYITFITLFCSAILYAQTFVQGKITIDENGHETPAIGVEVYWQGTAIGTTTAENGRFMIPYKPEQKKLIISYLGFKTETIIINDPMKYITITLVEDANQLDGVEVVQKRKSTEKLYHKTANVININSSELLKAACCNLSDSFETNTSVDVSVSDALTGTKQIKMLGLSSPYLLMTQENIPSIRGASQVYGMTFVPGTWVEGIQIIKGAGSVINGYESIAGQINTELVKPPTDKPFFLNLYGSNEGRLELNTHLNGQVAEHWHSGFYLHGNHQNMRSDMNYDGFLDMPLGHQFNVMNRWQYTNSETGWESKLLFHFFTDERTTGEKNFRTELYSPTYNIWGSNIKTNQFNVAAKTGYVWKDLGFQSIGFQGAYKYYDQVSYFGRSQYDIRQHSGYFNVIFSSIISNTLNKFSTGITTTFDGYDEFVNVNATPTNYDRNDYGVGTFFEYAYDNTTNFSFTAGLRADYHNRLGFFVTPRLHMRYMPWNKGVLRFSVGQGRRVANIFAENQKFFSSARKVNLMNQSGKTYGLNPEKAWNYGVSFLQGFKLAEREGDISVDFYRTDFQNQVVVDWENPRLVSFYNLEGKSYANSLQAEINYQILKGLNLKVAYKYYDVKTDYTSGKKAQPLQAKHRFFANLAYDTPIKQGRQWRFDYTFNRVGEQRLPSTATNPQAYRLSDYTKPYNVMNAQITRAFSDNFEIYLGGENLTNYKQKNAILASDDPFGAYFDTSMVYAPVFGRMIYAGLRFHLTFNKK</sequence>
<dbReference type="Proteomes" id="UP001207736">
    <property type="component" value="Unassembled WGS sequence"/>
</dbReference>
<evidence type="ECO:0000256" key="4">
    <source>
        <dbReference type="RuleBase" id="RU003357"/>
    </source>
</evidence>
<evidence type="ECO:0000313" key="8">
    <source>
        <dbReference type="EMBL" id="GJM51320.1"/>
    </source>
</evidence>
<dbReference type="SUPFAM" id="SSF56935">
    <property type="entry name" value="Porins"/>
    <property type="match status" value="1"/>
</dbReference>
<evidence type="ECO:0000256" key="3">
    <source>
        <dbReference type="ARBA" id="ARBA00023237"/>
    </source>
</evidence>
<feature type="domain" description="TonB-dependent receptor-like beta-barrel" evidence="6">
    <location>
        <begin position="292"/>
        <end position="707"/>
    </location>
</feature>
<dbReference type="EMBL" id="BQKA01000050">
    <property type="protein sequence ID" value="GJM51320.1"/>
    <property type="molecule type" value="Genomic_DNA"/>
</dbReference>
<keyword evidence="5" id="KW-0732">Signal</keyword>
<proteinExistence type="inferred from homology"/>
<evidence type="ECO:0000256" key="1">
    <source>
        <dbReference type="ARBA" id="ARBA00004442"/>
    </source>
</evidence>
<comment type="subcellular location">
    <subcellularLocation>
        <location evidence="1 4">Cell outer membrane</location>
    </subcellularLocation>
</comment>
<dbReference type="RefSeq" id="WP_264845281.1">
    <property type="nucleotide sequence ID" value="NZ_BPMA01000007.1"/>
</dbReference>
<dbReference type="InterPro" id="IPR008969">
    <property type="entry name" value="CarboxyPept-like_regulatory"/>
</dbReference>
<evidence type="ECO:0000313" key="10">
    <source>
        <dbReference type="Proteomes" id="UP001207736"/>
    </source>
</evidence>
<dbReference type="InterPro" id="IPR000531">
    <property type="entry name" value="Beta-barrel_TonB"/>
</dbReference>
<accession>A0AAV5AZB7</accession>
<dbReference type="EMBL" id="BQKB01000031">
    <property type="protein sequence ID" value="GJM53263.1"/>
    <property type="molecule type" value="Genomic_DNA"/>
</dbReference>
<reference evidence="8 11" key="1">
    <citation type="submission" date="2021-11" db="EMBL/GenBank/DDBJ databases">
        <title>Draft genome sequence of Capnocytophaga sp. strain KC07075 isolated from cat oral cavity.</title>
        <authorList>
            <person name="Suzuki M."/>
            <person name="Imaoka K."/>
            <person name="Kimura M."/>
            <person name="Morikawa S."/>
            <person name="Maeda K."/>
        </authorList>
    </citation>
    <scope>NUCLEOTIDE SEQUENCE</scope>
    <source>
        <strain evidence="8">KC07075</strain>
        <strain evidence="9 11">KC07079</strain>
    </source>
</reference>
<dbReference type="InterPro" id="IPR012910">
    <property type="entry name" value="Plug_dom"/>
</dbReference>
<dbReference type="Pfam" id="PF00593">
    <property type="entry name" value="TonB_dep_Rec_b-barrel"/>
    <property type="match status" value="1"/>
</dbReference>
<dbReference type="SUPFAM" id="SSF49464">
    <property type="entry name" value="Carboxypeptidase regulatory domain-like"/>
    <property type="match status" value="1"/>
</dbReference>
<feature type="domain" description="TonB-dependent receptor plug" evidence="7">
    <location>
        <begin position="121"/>
        <end position="222"/>
    </location>
</feature>
<dbReference type="InterPro" id="IPR037066">
    <property type="entry name" value="Plug_dom_sf"/>
</dbReference>
<evidence type="ECO:0000259" key="7">
    <source>
        <dbReference type="Pfam" id="PF07715"/>
    </source>
</evidence>
<name>A0AAV5AZB7_9FLAO</name>
<protein>
    <submittedName>
        <fullName evidence="8">TonB-dependent receptor</fullName>
    </submittedName>
</protein>
<organism evidence="8 10">
    <name type="scientific">Capnocytophaga catalasegens</name>
    <dbReference type="NCBI Taxonomy" id="1004260"/>
    <lineage>
        <taxon>Bacteria</taxon>
        <taxon>Pseudomonadati</taxon>
        <taxon>Bacteroidota</taxon>
        <taxon>Flavobacteriia</taxon>
        <taxon>Flavobacteriales</taxon>
        <taxon>Flavobacteriaceae</taxon>
        <taxon>Capnocytophaga</taxon>
    </lineage>
</organism>
<comment type="similarity">
    <text evidence="4">Belongs to the TonB-dependent receptor family.</text>
</comment>
<dbReference type="Proteomes" id="UP001208692">
    <property type="component" value="Unassembled WGS sequence"/>
</dbReference>
<evidence type="ECO:0000313" key="9">
    <source>
        <dbReference type="EMBL" id="GJM53263.1"/>
    </source>
</evidence>
<dbReference type="Pfam" id="PF07715">
    <property type="entry name" value="Plug"/>
    <property type="match status" value="1"/>
</dbReference>
<keyword evidence="11" id="KW-1185">Reference proteome</keyword>
<dbReference type="Gene3D" id="2.170.130.10">
    <property type="entry name" value="TonB-dependent receptor, plug domain"/>
    <property type="match status" value="1"/>
</dbReference>
<feature type="chain" id="PRO_5043338267" evidence="5">
    <location>
        <begin position="19"/>
        <end position="754"/>
    </location>
</feature>
<evidence type="ECO:0000256" key="2">
    <source>
        <dbReference type="ARBA" id="ARBA00023136"/>
    </source>
</evidence>
<dbReference type="InterPro" id="IPR036942">
    <property type="entry name" value="Beta-barrel_TonB_sf"/>
</dbReference>
<feature type="signal peptide" evidence="5">
    <location>
        <begin position="1"/>
        <end position="18"/>
    </location>
</feature>
<gene>
    <name evidence="8" type="ORF">RCZ15_22930</name>
    <name evidence="9" type="ORF">RCZ16_15800</name>
</gene>
<dbReference type="AlphaFoldDB" id="A0AAV5AZB7"/>
<dbReference type="Gene3D" id="2.40.170.20">
    <property type="entry name" value="TonB-dependent receptor, beta-barrel domain"/>
    <property type="match status" value="1"/>
</dbReference>